<reference evidence="7 8" key="1">
    <citation type="submission" date="2018-10" db="EMBL/GenBank/DDBJ databases">
        <title>Genomic Encyclopedia of Archaeal and Bacterial Type Strains, Phase II (KMG-II): from individual species to whole genera.</title>
        <authorList>
            <person name="Goeker M."/>
        </authorList>
    </citation>
    <scope>NUCLEOTIDE SEQUENCE [LARGE SCALE GENOMIC DNA]</scope>
    <source>
        <strain evidence="7 8">DSM 23424</strain>
    </source>
</reference>
<comment type="similarity">
    <text evidence="2 6">Belongs to the BI1 family.</text>
</comment>
<feature type="transmembrane region" description="Helical" evidence="6">
    <location>
        <begin position="32"/>
        <end position="57"/>
    </location>
</feature>
<feature type="transmembrane region" description="Helical" evidence="6">
    <location>
        <begin position="153"/>
        <end position="175"/>
    </location>
</feature>
<proteinExistence type="inferred from homology"/>
<comment type="subcellular location">
    <subcellularLocation>
        <location evidence="1">Membrane</location>
        <topology evidence="1">Multi-pass membrane protein</topology>
    </subcellularLocation>
</comment>
<dbReference type="PANTHER" id="PTHR23291">
    <property type="entry name" value="BAX INHIBITOR-RELATED"/>
    <property type="match status" value="1"/>
</dbReference>
<comment type="caution">
    <text evidence="7">The sequence shown here is derived from an EMBL/GenBank/DDBJ whole genome shotgun (WGS) entry which is preliminary data.</text>
</comment>
<feature type="transmembrane region" description="Helical" evidence="6">
    <location>
        <begin position="96"/>
        <end position="119"/>
    </location>
</feature>
<evidence type="ECO:0000313" key="8">
    <source>
        <dbReference type="Proteomes" id="UP000271339"/>
    </source>
</evidence>
<feature type="transmembrane region" description="Helical" evidence="6">
    <location>
        <begin position="63"/>
        <end position="84"/>
    </location>
</feature>
<evidence type="ECO:0000256" key="5">
    <source>
        <dbReference type="ARBA" id="ARBA00023136"/>
    </source>
</evidence>
<sequence>MEEIQQQNQNLLIKELSIDQKAAFYRKTYTHLAFAVLLFVLVEMIFFQIPAILKLAISLTEGWLWLVMLGGFMLVTSYAEKMAVSSHDRNKQYLALLLYVIAEAFIFIPLIAMAMVVAGDGGFEILNQAAILTLSLFSGLSAIVLLTKKDFSFLKSILAIGFFVALGLIIAGVLFGFNLGLWFSVGMVLLASGSILYQTSNMVHKYSEDQYVAASLGLFASLMLLFWYILSILNRN</sequence>
<keyword evidence="8" id="KW-1185">Reference proteome</keyword>
<keyword evidence="5 6" id="KW-0472">Membrane</keyword>
<keyword evidence="3 6" id="KW-0812">Transmembrane</keyword>
<dbReference type="EMBL" id="REFC01000014">
    <property type="protein sequence ID" value="RMA57710.1"/>
    <property type="molecule type" value="Genomic_DNA"/>
</dbReference>
<evidence type="ECO:0008006" key="9">
    <source>
        <dbReference type="Google" id="ProtNLM"/>
    </source>
</evidence>
<dbReference type="RefSeq" id="WP_121908069.1">
    <property type="nucleotide sequence ID" value="NZ_REFC01000014.1"/>
</dbReference>
<feature type="transmembrane region" description="Helical" evidence="6">
    <location>
        <begin position="125"/>
        <end position="146"/>
    </location>
</feature>
<evidence type="ECO:0000256" key="3">
    <source>
        <dbReference type="ARBA" id="ARBA00022692"/>
    </source>
</evidence>
<organism evidence="7 8">
    <name type="scientific">Ulvibacter antarcticus</name>
    <dbReference type="NCBI Taxonomy" id="442714"/>
    <lineage>
        <taxon>Bacteria</taxon>
        <taxon>Pseudomonadati</taxon>
        <taxon>Bacteroidota</taxon>
        <taxon>Flavobacteriia</taxon>
        <taxon>Flavobacteriales</taxon>
        <taxon>Flavobacteriaceae</taxon>
        <taxon>Ulvibacter</taxon>
    </lineage>
</organism>
<gene>
    <name evidence="7" type="ORF">BXY75_2515</name>
</gene>
<dbReference type="OrthoDB" id="5177430at2"/>
<evidence type="ECO:0000256" key="4">
    <source>
        <dbReference type="ARBA" id="ARBA00022989"/>
    </source>
</evidence>
<dbReference type="PANTHER" id="PTHR23291:SF50">
    <property type="entry name" value="PROTEIN LIFEGUARD 4"/>
    <property type="match status" value="1"/>
</dbReference>
<dbReference type="Proteomes" id="UP000271339">
    <property type="component" value="Unassembled WGS sequence"/>
</dbReference>
<dbReference type="AlphaFoldDB" id="A0A3L9YE37"/>
<name>A0A3L9YE37_9FLAO</name>
<protein>
    <recommendedName>
        <fullName evidence="9">Modulator of FtsH protease</fullName>
    </recommendedName>
</protein>
<evidence type="ECO:0000256" key="1">
    <source>
        <dbReference type="ARBA" id="ARBA00004141"/>
    </source>
</evidence>
<evidence type="ECO:0000256" key="2">
    <source>
        <dbReference type="ARBA" id="ARBA00010350"/>
    </source>
</evidence>
<evidence type="ECO:0000256" key="6">
    <source>
        <dbReference type="RuleBase" id="RU004379"/>
    </source>
</evidence>
<keyword evidence="4 6" id="KW-1133">Transmembrane helix</keyword>
<dbReference type="Pfam" id="PF01027">
    <property type="entry name" value="Bax1-I"/>
    <property type="match status" value="1"/>
</dbReference>
<feature type="transmembrane region" description="Helical" evidence="6">
    <location>
        <begin position="211"/>
        <end position="230"/>
    </location>
</feature>
<evidence type="ECO:0000313" key="7">
    <source>
        <dbReference type="EMBL" id="RMA57710.1"/>
    </source>
</evidence>
<dbReference type="InterPro" id="IPR006214">
    <property type="entry name" value="Bax_inhibitor_1-related"/>
</dbReference>
<dbReference type="GO" id="GO:0005886">
    <property type="term" value="C:plasma membrane"/>
    <property type="evidence" value="ECO:0007669"/>
    <property type="project" value="TreeGrafter"/>
</dbReference>
<accession>A0A3L9YE37</accession>